<reference evidence="2 3" key="1">
    <citation type="journal article" date="2023" name="Elife">
        <title>Identification of key yeast species and microbe-microbe interactions impacting larval growth of Drosophila in the wild.</title>
        <authorList>
            <person name="Mure A."/>
            <person name="Sugiura Y."/>
            <person name="Maeda R."/>
            <person name="Honda K."/>
            <person name="Sakurai N."/>
            <person name="Takahashi Y."/>
            <person name="Watada M."/>
            <person name="Katoh T."/>
            <person name="Gotoh A."/>
            <person name="Gotoh Y."/>
            <person name="Taniguchi I."/>
            <person name="Nakamura K."/>
            <person name="Hayashi T."/>
            <person name="Katayama T."/>
            <person name="Uemura T."/>
            <person name="Hattori Y."/>
        </authorList>
    </citation>
    <scope>NUCLEOTIDE SEQUENCE [LARGE SCALE GENOMIC DNA]</scope>
    <source>
        <strain evidence="2 3">SB-73</strain>
    </source>
</reference>
<organism evidence="2 3">
    <name type="scientific">Starmerella bacillaris</name>
    <name type="common">Yeast</name>
    <name type="synonym">Candida zemplinina</name>
    <dbReference type="NCBI Taxonomy" id="1247836"/>
    <lineage>
        <taxon>Eukaryota</taxon>
        <taxon>Fungi</taxon>
        <taxon>Dikarya</taxon>
        <taxon>Ascomycota</taxon>
        <taxon>Saccharomycotina</taxon>
        <taxon>Dipodascomycetes</taxon>
        <taxon>Dipodascales</taxon>
        <taxon>Trichomonascaceae</taxon>
        <taxon>Starmerella</taxon>
    </lineage>
</organism>
<accession>A0AAV5RIK5</accession>
<dbReference type="Proteomes" id="UP001362899">
    <property type="component" value="Unassembled WGS sequence"/>
</dbReference>
<dbReference type="InterPro" id="IPR036181">
    <property type="entry name" value="MIT_dom_sf"/>
</dbReference>
<dbReference type="EMBL" id="BTGC01000003">
    <property type="protein sequence ID" value="GMM50359.1"/>
    <property type="molecule type" value="Genomic_DNA"/>
</dbReference>
<evidence type="ECO:0000313" key="3">
    <source>
        <dbReference type="Proteomes" id="UP001362899"/>
    </source>
</evidence>
<dbReference type="Gene3D" id="1.20.58.80">
    <property type="entry name" value="Phosphotransferase system, lactose/cellobiose-type IIA subunit"/>
    <property type="match status" value="1"/>
</dbReference>
<sequence length="263" mass="28817">MDITPLDKAFTAGKQADASVLSGRYAEAAELFSEAAECFNLAAKNAEDNPGKPMLLTLAKQSAERAEYFKSGQANKDIEKPKVDEIKENDSGESRDYILGGSMNDLTTSILALPIGEAVSSLALRSSAVFARVYEQSITQSLKRNNLNFQANDIIPSESFYLLKPKRQGILEERIEGVPMGNANLNSGATMLIRSKALETAAKAQETVLKSGLHQIKNDIASKEQRIKDEYIAELDRLRAENDGLKIELGRLTAQLHKNKKVS</sequence>
<keyword evidence="1" id="KW-0175">Coiled coil</keyword>
<protein>
    <submittedName>
        <fullName evidence="2">Uncharacterized protein</fullName>
    </submittedName>
</protein>
<comment type="caution">
    <text evidence="2">The sequence shown here is derived from an EMBL/GenBank/DDBJ whole genome shotgun (WGS) entry which is preliminary data.</text>
</comment>
<feature type="coiled-coil region" evidence="1">
    <location>
        <begin position="221"/>
        <end position="255"/>
    </location>
</feature>
<evidence type="ECO:0000256" key="1">
    <source>
        <dbReference type="SAM" id="Coils"/>
    </source>
</evidence>
<name>A0AAV5RIK5_STABA</name>
<dbReference type="SUPFAM" id="SSF116846">
    <property type="entry name" value="MIT domain"/>
    <property type="match status" value="1"/>
</dbReference>
<gene>
    <name evidence="2" type="ORF">DASB73_013170</name>
</gene>
<dbReference type="AlphaFoldDB" id="A0AAV5RIK5"/>
<evidence type="ECO:0000313" key="2">
    <source>
        <dbReference type="EMBL" id="GMM50359.1"/>
    </source>
</evidence>
<keyword evidence="3" id="KW-1185">Reference proteome</keyword>
<proteinExistence type="predicted"/>